<dbReference type="InParanoid" id="Q7UN24"/>
<dbReference type="EnsemblBacteria" id="CAD75595">
    <property type="protein sequence ID" value="CAD75595"/>
    <property type="gene ID" value="RB7827"/>
</dbReference>
<evidence type="ECO:0000256" key="1">
    <source>
        <dbReference type="SAM" id="MobiDB-lite"/>
    </source>
</evidence>
<evidence type="ECO:0000313" key="3">
    <source>
        <dbReference type="Proteomes" id="UP000001025"/>
    </source>
</evidence>
<dbReference type="HOGENOM" id="CLU_3065600_0_0_0"/>
<gene>
    <name evidence="2" type="ordered locus">RB7827</name>
</gene>
<name>Q7UN24_RHOBA</name>
<accession>Q7UN24</accession>
<protein>
    <submittedName>
        <fullName evidence="2">Uncharacterized protein</fullName>
    </submittedName>
</protein>
<reference evidence="2 3" key="1">
    <citation type="journal article" date="2003" name="Proc. Natl. Acad. Sci. U.S.A.">
        <title>Complete genome sequence of the marine planctomycete Pirellula sp. strain 1.</title>
        <authorList>
            <person name="Gloeckner F.O."/>
            <person name="Kube M."/>
            <person name="Bauer M."/>
            <person name="Teeling H."/>
            <person name="Lombardot T."/>
            <person name="Ludwig W."/>
            <person name="Gade D."/>
            <person name="Beck A."/>
            <person name="Borzym K."/>
            <person name="Heitmann K."/>
            <person name="Rabus R."/>
            <person name="Schlesner H."/>
            <person name="Amann R."/>
            <person name="Reinhardt R."/>
        </authorList>
    </citation>
    <scope>NUCLEOTIDE SEQUENCE [LARGE SCALE GENOMIC DNA]</scope>
    <source>
        <strain evidence="3">DSM 10527 / NCIMB 13988 / SH1</strain>
    </source>
</reference>
<dbReference type="Proteomes" id="UP000001025">
    <property type="component" value="Chromosome"/>
</dbReference>
<feature type="compositionally biased region" description="Basic and acidic residues" evidence="1">
    <location>
        <begin position="1"/>
        <end position="17"/>
    </location>
</feature>
<dbReference type="EMBL" id="BX294146">
    <property type="protein sequence ID" value="CAD75595.1"/>
    <property type="molecule type" value="Genomic_DNA"/>
</dbReference>
<dbReference type="AlphaFoldDB" id="Q7UN24"/>
<proteinExistence type="predicted"/>
<dbReference type="KEGG" id="rba:RB7827"/>
<sequence length="53" mass="6235">MPWRIENTKDRERKRGESTLPSTDQAATRRCQDQSRQNQRLFLINCSKAVDAQ</sequence>
<keyword evidence="3" id="KW-1185">Reference proteome</keyword>
<feature type="region of interest" description="Disordered" evidence="1">
    <location>
        <begin position="1"/>
        <end position="36"/>
    </location>
</feature>
<dbReference type="STRING" id="243090.RB7827"/>
<organism evidence="2 3">
    <name type="scientific">Rhodopirellula baltica (strain DSM 10527 / NCIMB 13988 / SH1)</name>
    <dbReference type="NCBI Taxonomy" id="243090"/>
    <lineage>
        <taxon>Bacteria</taxon>
        <taxon>Pseudomonadati</taxon>
        <taxon>Planctomycetota</taxon>
        <taxon>Planctomycetia</taxon>
        <taxon>Pirellulales</taxon>
        <taxon>Pirellulaceae</taxon>
        <taxon>Rhodopirellula</taxon>
    </lineage>
</organism>
<evidence type="ECO:0000313" key="2">
    <source>
        <dbReference type="EMBL" id="CAD75595.1"/>
    </source>
</evidence>